<keyword evidence="1" id="KW-0547">Nucleotide-binding</keyword>
<dbReference type="AlphaFoldDB" id="A0A212DCT7"/>
<evidence type="ECO:0000256" key="1">
    <source>
        <dbReference type="PROSITE-ProRule" id="PRU10141"/>
    </source>
</evidence>
<dbReference type="InterPro" id="IPR011009">
    <property type="entry name" value="Kinase-like_dom_sf"/>
</dbReference>
<organism evidence="4 5">
    <name type="scientific">Cervus elaphus hippelaphus</name>
    <name type="common">European red deer</name>
    <dbReference type="NCBI Taxonomy" id="46360"/>
    <lineage>
        <taxon>Eukaryota</taxon>
        <taxon>Metazoa</taxon>
        <taxon>Chordata</taxon>
        <taxon>Craniata</taxon>
        <taxon>Vertebrata</taxon>
        <taxon>Euteleostomi</taxon>
        <taxon>Mammalia</taxon>
        <taxon>Eutheria</taxon>
        <taxon>Laurasiatheria</taxon>
        <taxon>Artiodactyla</taxon>
        <taxon>Ruminantia</taxon>
        <taxon>Pecora</taxon>
        <taxon>Cervidae</taxon>
        <taxon>Cervinae</taxon>
        <taxon>Cervus</taxon>
    </lineage>
</organism>
<proteinExistence type="predicted"/>
<feature type="non-terminal residue" evidence="4">
    <location>
        <position position="557"/>
    </location>
</feature>
<name>A0A212DCT7_CEREH</name>
<evidence type="ECO:0000313" key="5">
    <source>
        <dbReference type="Proteomes" id="UP000242450"/>
    </source>
</evidence>
<feature type="binding site" evidence="1">
    <location>
        <position position="463"/>
    </location>
    <ligand>
        <name>ATP</name>
        <dbReference type="ChEBI" id="CHEBI:30616"/>
    </ligand>
</feature>
<dbReference type="Proteomes" id="UP000242450">
    <property type="component" value="Chromosome 4"/>
</dbReference>
<comment type="caution">
    <text evidence="4">The sequence shown here is derived from an EMBL/GenBank/DDBJ whole genome shotgun (WGS) entry which is preliminary data.</text>
</comment>
<evidence type="ECO:0000256" key="2">
    <source>
        <dbReference type="SAM" id="MobiDB-lite"/>
    </source>
</evidence>
<dbReference type="GO" id="GO:0005524">
    <property type="term" value="F:ATP binding"/>
    <property type="evidence" value="ECO:0007669"/>
    <property type="project" value="UniProtKB-UniRule"/>
</dbReference>
<accession>A0A212DCT7</accession>
<dbReference type="InterPro" id="IPR017441">
    <property type="entry name" value="Protein_kinase_ATP_BS"/>
</dbReference>
<keyword evidence="5" id="KW-1185">Reference proteome</keyword>
<dbReference type="FunFam" id="3.30.200.20:FF:000196">
    <property type="entry name" value="Myosin light chain kinase family, member 4"/>
    <property type="match status" value="1"/>
</dbReference>
<dbReference type="PROSITE" id="PS00107">
    <property type="entry name" value="PROTEIN_KINASE_ATP"/>
    <property type="match status" value="1"/>
</dbReference>
<protein>
    <recommendedName>
        <fullName evidence="3">Protein kinase domain-containing protein</fullName>
    </recommendedName>
</protein>
<dbReference type="EMBL" id="MKHE01000004">
    <property type="protein sequence ID" value="OWK16050.1"/>
    <property type="molecule type" value="Genomic_DNA"/>
</dbReference>
<dbReference type="SUPFAM" id="SSF56112">
    <property type="entry name" value="Protein kinase-like (PK-like)"/>
    <property type="match status" value="1"/>
</dbReference>
<feature type="compositionally biased region" description="Basic and acidic residues" evidence="2">
    <location>
        <begin position="326"/>
        <end position="338"/>
    </location>
</feature>
<feature type="domain" description="Protein kinase" evidence="3">
    <location>
        <begin position="434"/>
        <end position="557"/>
    </location>
</feature>
<keyword evidence="1" id="KW-0067">ATP-binding</keyword>
<dbReference type="Gene3D" id="3.30.200.20">
    <property type="entry name" value="Phosphorylase Kinase, domain 1"/>
    <property type="match status" value="1"/>
</dbReference>
<gene>
    <name evidence="4" type="ORF">Celaphus_00004086</name>
</gene>
<dbReference type="PANTHER" id="PTHR24347">
    <property type="entry name" value="SERINE/THREONINE-PROTEIN KINASE"/>
    <property type="match status" value="1"/>
</dbReference>
<dbReference type="Pfam" id="PF00069">
    <property type="entry name" value="Pkinase"/>
    <property type="match status" value="1"/>
</dbReference>
<dbReference type="GO" id="GO:0004672">
    <property type="term" value="F:protein kinase activity"/>
    <property type="evidence" value="ECO:0007669"/>
    <property type="project" value="InterPro"/>
</dbReference>
<feature type="region of interest" description="Disordered" evidence="2">
    <location>
        <begin position="152"/>
        <end position="416"/>
    </location>
</feature>
<reference evidence="4 5" key="1">
    <citation type="journal article" date="2018" name="Mol. Genet. Genomics">
        <title>The red deer Cervus elaphus genome CerEla1.0: sequencing, annotating, genes, and chromosomes.</title>
        <authorList>
            <person name="Bana N.A."/>
            <person name="Nyiri A."/>
            <person name="Nagy J."/>
            <person name="Frank K."/>
            <person name="Nagy T."/>
            <person name="Steger V."/>
            <person name="Schiller M."/>
            <person name="Lakatos P."/>
            <person name="Sugar L."/>
            <person name="Horn P."/>
            <person name="Barta E."/>
            <person name="Orosz L."/>
        </authorList>
    </citation>
    <scope>NUCLEOTIDE SEQUENCE [LARGE SCALE GENOMIC DNA]</scope>
    <source>
        <strain evidence="4">Hungarian</strain>
    </source>
</reference>
<evidence type="ECO:0000259" key="3">
    <source>
        <dbReference type="PROSITE" id="PS50011"/>
    </source>
</evidence>
<dbReference type="OrthoDB" id="10260894at2759"/>
<sequence>MSGAPKESLGPQGLPGLGKACLTSMDKKLNLLNEKVDKLLHFQEDVTEKLQCVYQGMGHLEQGLHRLEASRGLGPAGADRSPPSDAQAGWPEVLELVRAGRQDAAQQGARLEALFRMVMAVDKAIALVGAVLQNSKVVDFIMQGSVPWRKGSLADVPEEAEASPEQREGIPGPTPVRPEVEVQTPRASSENPGIGLELSVVSERVSEAPTGQEAALRAGRGTSPSRPDPRPSVEGMRLTPAPPAQAKAAHSGGETPPRISIHVQETDTPGELLVTRGGSLRTSPPAETPAAVPPGEQDPPGPRCCPQAPGTESGKPIPRGASVRKRSCDGGAKAKEKQGPGSELTMAPSRARRDKAADSGAPGPQQDTSPGAGNPDPGKDCTAGGAGSAEAGRRTPPGAEAGSLVLDDSPAPPAPFEHRVVSVRETSTSAGYTVCQHEVLGGGRFGQVHRCTEKATGLSLAAKIIKVKSAKDREDVKNEINIMNQLSHVNLIQLYDAFESKNSFTLVMEYVDGGELFDRITEEKYHLTELDVVLFTKQICEGVHYLHQHYVLHLDLK</sequence>
<dbReference type="PROSITE" id="PS50011">
    <property type="entry name" value="PROTEIN_KINASE_DOM"/>
    <property type="match status" value="1"/>
</dbReference>
<evidence type="ECO:0000313" key="4">
    <source>
        <dbReference type="EMBL" id="OWK16050.1"/>
    </source>
</evidence>
<dbReference type="InterPro" id="IPR000719">
    <property type="entry name" value="Prot_kinase_dom"/>
</dbReference>
<dbReference type="Gene3D" id="1.10.510.10">
    <property type="entry name" value="Transferase(Phosphotransferase) domain 1"/>
    <property type="match status" value="1"/>
</dbReference>